<dbReference type="SUPFAM" id="SSF46565">
    <property type="entry name" value="Chaperone J-domain"/>
    <property type="match status" value="1"/>
</dbReference>
<reference evidence="3" key="2">
    <citation type="journal article" date="2022" name="Microbiol. Resour. Announc.">
        <title>Metagenome Sequencing to Explore Phylogenomics of Terrestrial Cyanobacteria.</title>
        <authorList>
            <person name="Ward R.D."/>
            <person name="Stajich J.E."/>
            <person name="Johansen J.R."/>
            <person name="Huntemann M."/>
            <person name="Clum A."/>
            <person name="Foster B."/>
            <person name="Foster B."/>
            <person name="Roux S."/>
            <person name="Palaniappan K."/>
            <person name="Varghese N."/>
            <person name="Mukherjee S."/>
            <person name="Reddy T.B.K."/>
            <person name="Daum C."/>
            <person name="Copeland A."/>
            <person name="Chen I.A."/>
            <person name="Ivanova N.N."/>
            <person name="Kyrpides N.C."/>
            <person name="Shapiro N."/>
            <person name="Eloe-Fadrosh E.A."/>
            <person name="Pietrasiak N."/>
        </authorList>
    </citation>
    <scope>NUCLEOTIDE SEQUENCE</scope>
    <source>
        <strain evidence="3">UHER 2000/2452</strain>
    </source>
</reference>
<evidence type="ECO:0000256" key="1">
    <source>
        <dbReference type="PROSITE-ProRule" id="PRU00339"/>
    </source>
</evidence>
<dbReference type="EMBL" id="JAHHHD010000008">
    <property type="protein sequence ID" value="MBW4658950.1"/>
    <property type="molecule type" value="Genomic_DNA"/>
</dbReference>
<dbReference type="PROSITE" id="PS50076">
    <property type="entry name" value="DNAJ_2"/>
    <property type="match status" value="1"/>
</dbReference>
<sequence length="302" mass="34198">MSQTSFSADWPNQFSDPYAILGLAVAADDRRVLKRYRAVAKLLHPDGFVGADAATTELATQLLTRVVNPAYQRLKQEKERADTLATLRFRVRRFNRDEPLLAQSVPARQLLQKPPQELEVFYEQAVDALATSQFQPLGQFESITQQLSELNLVYLYLKMGEPMIREKRSGIVAASQVKPIPPVETAQIVSTYGRRHYQRAIIYAKNANWPQAIAELRDAIRLEPDKAEYHSLIAKAYLMQNLMGMAKVHFRQALKFNPKDPLALDYVTRLKLVLDKPDRVTNSSTPVKSTGNGLFGLFSRKP</sequence>
<accession>A0A951QBX7</accession>
<evidence type="ECO:0000259" key="2">
    <source>
        <dbReference type="PROSITE" id="PS50076"/>
    </source>
</evidence>
<evidence type="ECO:0000313" key="4">
    <source>
        <dbReference type="Proteomes" id="UP000757435"/>
    </source>
</evidence>
<reference evidence="3" key="1">
    <citation type="submission" date="2021-05" db="EMBL/GenBank/DDBJ databases">
        <authorList>
            <person name="Pietrasiak N."/>
            <person name="Ward R."/>
            <person name="Stajich J.E."/>
            <person name="Kurbessoian T."/>
        </authorList>
    </citation>
    <scope>NUCLEOTIDE SEQUENCE</scope>
    <source>
        <strain evidence="3">UHER 2000/2452</strain>
    </source>
</reference>
<dbReference type="Gene3D" id="1.10.287.110">
    <property type="entry name" value="DnaJ domain"/>
    <property type="match status" value="1"/>
</dbReference>
<organism evidence="3 4">
    <name type="scientific">Drouetiella hepatica Uher 2000/2452</name>
    <dbReference type="NCBI Taxonomy" id="904376"/>
    <lineage>
        <taxon>Bacteria</taxon>
        <taxon>Bacillati</taxon>
        <taxon>Cyanobacteriota</taxon>
        <taxon>Cyanophyceae</taxon>
        <taxon>Oculatellales</taxon>
        <taxon>Oculatellaceae</taxon>
        <taxon>Drouetiella</taxon>
    </lineage>
</organism>
<dbReference type="CDD" id="cd06257">
    <property type="entry name" value="DnaJ"/>
    <property type="match status" value="1"/>
</dbReference>
<dbReference type="InterPro" id="IPR001623">
    <property type="entry name" value="DnaJ_domain"/>
</dbReference>
<dbReference type="InterPro" id="IPR019734">
    <property type="entry name" value="TPR_rpt"/>
</dbReference>
<dbReference type="InterPro" id="IPR036869">
    <property type="entry name" value="J_dom_sf"/>
</dbReference>
<dbReference type="InterPro" id="IPR011990">
    <property type="entry name" value="TPR-like_helical_dom_sf"/>
</dbReference>
<evidence type="ECO:0000313" key="3">
    <source>
        <dbReference type="EMBL" id="MBW4658950.1"/>
    </source>
</evidence>
<dbReference type="SMART" id="SM00028">
    <property type="entry name" value="TPR"/>
    <property type="match status" value="2"/>
</dbReference>
<dbReference type="Gene3D" id="1.25.40.10">
    <property type="entry name" value="Tetratricopeptide repeat domain"/>
    <property type="match status" value="1"/>
</dbReference>
<protein>
    <submittedName>
        <fullName evidence="3">DnaJ domain-containing protein</fullName>
    </submittedName>
</protein>
<name>A0A951QBX7_9CYAN</name>
<dbReference type="Pfam" id="PF00226">
    <property type="entry name" value="DnaJ"/>
    <property type="match status" value="1"/>
</dbReference>
<proteinExistence type="predicted"/>
<gene>
    <name evidence="3" type="ORF">KME15_09760</name>
</gene>
<keyword evidence="1" id="KW-0802">TPR repeat</keyword>
<dbReference type="AlphaFoldDB" id="A0A951QBX7"/>
<dbReference type="Proteomes" id="UP000757435">
    <property type="component" value="Unassembled WGS sequence"/>
</dbReference>
<feature type="repeat" description="TPR" evidence="1">
    <location>
        <begin position="193"/>
        <end position="226"/>
    </location>
</feature>
<feature type="domain" description="J" evidence="2">
    <location>
        <begin position="16"/>
        <end position="95"/>
    </location>
</feature>
<dbReference type="SMART" id="SM00271">
    <property type="entry name" value="DnaJ"/>
    <property type="match status" value="1"/>
</dbReference>
<dbReference type="SUPFAM" id="SSF48452">
    <property type="entry name" value="TPR-like"/>
    <property type="match status" value="1"/>
</dbReference>
<dbReference type="PROSITE" id="PS50005">
    <property type="entry name" value="TPR"/>
    <property type="match status" value="1"/>
</dbReference>
<comment type="caution">
    <text evidence="3">The sequence shown here is derived from an EMBL/GenBank/DDBJ whole genome shotgun (WGS) entry which is preliminary data.</text>
</comment>